<feature type="domain" description="CCHC-type" evidence="3">
    <location>
        <begin position="692"/>
        <end position="707"/>
    </location>
</feature>
<dbReference type="Gene3D" id="4.10.60.10">
    <property type="entry name" value="Zinc finger, CCHC-type"/>
    <property type="match status" value="1"/>
</dbReference>
<dbReference type="Pfam" id="PF00098">
    <property type="entry name" value="zf-CCHC"/>
    <property type="match status" value="1"/>
</dbReference>
<feature type="compositionally biased region" description="Polar residues" evidence="2">
    <location>
        <begin position="43"/>
        <end position="66"/>
    </location>
</feature>
<evidence type="ECO:0000256" key="2">
    <source>
        <dbReference type="SAM" id="MobiDB-lite"/>
    </source>
</evidence>
<feature type="region of interest" description="Disordered" evidence="2">
    <location>
        <begin position="145"/>
        <end position="167"/>
    </location>
</feature>
<dbReference type="InterPro" id="IPR005162">
    <property type="entry name" value="Retrotrans_gag_dom"/>
</dbReference>
<sequence length="726" mass="83520">MRDNDRRKSRVWTPASQVFSESHRENYRAVNLEHSFRAEATDMASNQANLNNGGMPSGQQEENVNDGSRPMAPSRPAVPFLPGENSRPPSRAEGRDAHVNDLGFGNRRSGMSNDAPLNSRNNPRQNLLPPTGQRLNYFENINQQPGNQRQASFESGSRRLPAESREALNEDARNLNARLEHLRNSRHSEREQQYWENRRDHVEQAFNNEGTQPLPFISRPAEHRPNPQGMPLFLAEQHNGWNLNQDRQVDDFLAQRLGNARLNDANARNIGGFPPHINGQSGYGYSQISSQGGYPREQLYNIIHDCPWEVPQRGTGAPQWPETPIERQNMQTNQNRHHGRPMPPVDLAFQNHPPNGRRIEFGSSTPFMQNPPAGPYGYQQRDHDTAAQPPQVHEQNNLFHHQYYTRPPHQFVHNRQQYHGFQPNRPHIKNLDVPKYRGRRDTRTPYDFLIEIEKYEKGTGCGYQYLLDEIVPIALEDEAATWYRLEAVTGNPIPDWQEFRRRFRLQFQPMDYYDQLSYELNNRTQGPDEPLNTYLYNIIELYQRLEAPWRDIDIIRRVAKGLNPENQMCIRDILRCTTLSELRNAAWEAEMALQRKRSYRPPSTTSVEPATAYKPTHVDTMGSNHTTPTRSSSVPNLSQKNFEQRKVTFNLDRRAIANEVPPPPQPPTPPASNVSRTPPGSPRTNRRDSITCWTCGKSGHYANECQSRSDSPSANSLNRQSPDQKK</sequence>
<feature type="compositionally biased region" description="Pro residues" evidence="2">
    <location>
        <begin position="660"/>
        <end position="670"/>
    </location>
</feature>
<keyword evidence="1" id="KW-0479">Metal-binding</keyword>
<evidence type="ECO:0000313" key="5">
    <source>
        <dbReference type="Proteomes" id="UP001642540"/>
    </source>
</evidence>
<protein>
    <recommendedName>
        <fullName evidence="3">CCHC-type domain-containing protein</fullName>
    </recommendedName>
</protein>
<dbReference type="InterPro" id="IPR036875">
    <property type="entry name" value="Znf_CCHC_sf"/>
</dbReference>
<dbReference type="SUPFAM" id="SSF57756">
    <property type="entry name" value="Retrovirus zinc finger-like domains"/>
    <property type="match status" value="1"/>
</dbReference>
<organism evidence="4 5">
    <name type="scientific">Orchesella dallaii</name>
    <dbReference type="NCBI Taxonomy" id="48710"/>
    <lineage>
        <taxon>Eukaryota</taxon>
        <taxon>Metazoa</taxon>
        <taxon>Ecdysozoa</taxon>
        <taxon>Arthropoda</taxon>
        <taxon>Hexapoda</taxon>
        <taxon>Collembola</taxon>
        <taxon>Entomobryomorpha</taxon>
        <taxon>Entomobryoidea</taxon>
        <taxon>Orchesellidae</taxon>
        <taxon>Orchesellinae</taxon>
        <taxon>Orchesella</taxon>
    </lineage>
</organism>
<keyword evidence="1" id="KW-0862">Zinc</keyword>
<reference evidence="4 5" key="1">
    <citation type="submission" date="2024-08" db="EMBL/GenBank/DDBJ databases">
        <authorList>
            <person name="Cucini C."/>
            <person name="Frati F."/>
        </authorList>
    </citation>
    <scope>NUCLEOTIDE SEQUENCE [LARGE SCALE GENOMIC DNA]</scope>
</reference>
<feature type="compositionally biased region" description="Polar residues" evidence="2">
    <location>
        <begin position="145"/>
        <end position="155"/>
    </location>
</feature>
<dbReference type="InterPro" id="IPR001878">
    <property type="entry name" value="Znf_CCHC"/>
</dbReference>
<feature type="region of interest" description="Disordered" evidence="2">
    <location>
        <begin position="594"/>
        <end position="643"/>
    </location>
</feature>
<proteinExistence type="predicted"/>
<feature type="region of interest" description="Disordered" evidence="2">
    <location>
        <begin position="657"/>
        <end position="726"/>
    </location>
</feature>
<gene>
    <name evidence="4" type="ORF">ODALV1_LOCUS15911</name>
</gene>
<keyword evidence="1" id="KW-0863">Zinc-finger</keyword>
<keyword evidence="5" id="KW-1185">Reference proteome</keyword>
<evidence type="ECO:0000256" key="1">
    <source>
        <dbReference type="PROSITE-ProRule" id="PRU00047"/>
    </source>
</evidence>
<dbReference type="Proteomes" id="UP001642540">
    <property type="component" value="Unassembled WGS sequence"/>
</dbReference>
<evidence type="ECO:0000313" key="4">
    <source>
        <dbReference type="EMBL" id="CAL8113091.1"/>
    </source>
</evidence>
<dbReference type="SMART" id="SM00343">
    <property type="entry name" value="ZnF_C2HC"/>
    <property type="match status" value="1"/>
</dbReference>
<feature type="compositionally biased region" description="Polar residues" evidence="2">
    <location>
        <begin position="704"/>
        <end position="726"/>
    </location>
</feature>
<dbReference type="PANTHER" id="PTHR33223:SF6">
    <property type="entry name" value="CCHC-TYPE DOMAIN-CONTAINING PROTEIN"/>
    <property type="match status" value="1"/>
</dbReference>
<dbReference type="PROSITE" id="PS50158">
    <property type="entry name" value="ZF_CCHC"/>
    <property type="match status" value="1"/>
</dbReference>
<feature type="compositionally biased region" description="Basic and acidic residues" evidence="2">
    <location>
        <begin position="90"/>
        <end position="99"/>
    </location>
</feature>
<dbReference type="EMBL" id="CAXLJM020000049">
    <property type="protein sequence ID" value="CAL8113091.1"/>
    <property type="molecule type" value="Genomic_DNA"/>
</dbReference>
<feature type="compositionally biased region" description="Polar residues" evidence="2">
    <location>
        <begin position="621"/>
        <end position="641"/>
    </location>
</feature>
<dbReference type="PANTHER" id="PTHR33223">
    <property type="entry name" value="CCHC-TYPE DOMAIN-CONTAINING PROTEIN"/>
    <property type="match status" value="1"/>
</dbReference>
<comment type="caution">
    <text evidence="4">The sequence shown here is derived from an EMBL/GenBank/DDBJ whole genome shotgun (WGS) entry which is preliminary data.</text>
</comment>
<feature type="region of interest" description="Disordered" evidence="2">
    <location>
        <begin position="38"/>
        <end position="132"/>
    </location>
</feature>
<dbReference type="Pfam" id="PF03732">
    <property type="entry name" value="Retrotrans_gag"/>
    <property type="match status" value="1"/>
</dbReference>
<name>A0ABP1QWD2_9HEXA</name>
<accession>A0ABP1QWD2</accession>
<feature type="compositionally biased region" description="Basic and acidic residues" evidence="2">
    <location>
        <begin position="156"/>
        <end position="167"/>
    </location>
</feature>
<feature type="compositionally biased region" description="Polar residues" evidence="2">
    <location>
        <begin position="109"/>
        <end position="125"/>
    </location>
</feature>
<evidence type="ECO:0000259" key="3">
    <source>
        <dbReference type="PROSITE" id="PS50158"/>
    </source>
</evidence>